<dbReference type="EMBL" id="MU277216">
    <property type="protein sequence ID" value="KAI0060884.1"/>
    <property type="molecule type" value="Genomic_DNA"/>
</dbReference>
<accession>A0ACB8SWX2</accession>
<comment type="caution">
    <text evidence="1">The sequence shown here is derived from an EMBL/GenBank/DDBJ whole genome shotgun (WGS) entry which is preliminary data.</text>
</comment>
<gene>
    <name evidence="1" type="ORF">BV25DRAFT_1827448</name>
</gene>
<organism evidence="1 2">
    <name type="scientific">Artomyces pyxidatus</name>
    <dbReference type="NCBI Taxonomy" id="48021"/>
    <lineage>
        <taxon>Eukaryota</taxon>
        <taxon>Fungi</taxon>
        <taxon>Dikarya</taxon>
        <taxon>Basidiomycota</taxon>
        <taxon>Agaricomycotina</taxon>
        <taxon>Agaricomycetes</taxon>
        <taxon>Russulales</taxon>
        <taxon>Auriscalpiaceae</taxon>
        <taxon>Artomyces</taxon>
    </lineage>
</organism>
<reference evidence="1" key="2">
    <citation type="journal article" date="2022" name="New Phytol.">
        <title>Evolutionary transition to the ectomycorrhizal habit in the genomes of a hyperdiverse lineage of mushroom-forming fungi.</title>
        <authorList>
            <person name="Looney B."/>
            <person name="Miyauchi S."/>
            <person name="Morin E."/>
            <person name="Drula E."/>
            <person name="Courty P.E."/>
            <person name="Kohler A."/>
            <person name="Kuo A."/>
            <person name="LaButti K."/>
            <person name="Pangilinan J."/>
            <person name="Lipzen A."/>
            <person name="Riley R."/>
            <person name="Andreopoulos W."/>
            <person name="He G."/>
            <person name="Johnson J."/>
            <person name="Nolan M."/>
            <person name="Tritt A."/>
            <person name="Barry K.W."/>
            <person name="Grigoriev I.V."/>
            <person name="Nagy L.G."/>
            <person name="Hibbett D."/>
            <person name="Henrissat B."/>
            <person name="Matheny P.B."/>
            <person name="Labbe J."/>
            <person name="Martin F.M."/>
        </authorList>
    </citation>
    <scope>NUCLEOTIDE SEQUENCE</scope>
    <source>
        <strain evidence="1">HHB10654</strain>
    </source>
</reference>
<proteinExistence type="predicted"/>
<reference evidence="1" key="1">
    <citation type="submission" date="2021-03" db="EMBL/GenBank/DDBJ databases">
        <authorList>
            <consortium name="DOE Joint Genome Institute"/>
            <person name="Ahrendt S."/>
            <person name="Looney B.P."/>
            <person name="Miyauchi S."/>
            <person name="Morin E."/>
            <person name="Drula E."/>
            <person name="Courty P.E."/>
            <person name="Chicoki N."/>
            <person name="Fauchery L."/>
            <person name="Kohler A."/>
            <person name="Kuo A."/>
            <person name="Labutti K."/>
            <person name="Pangilinan J."/>
            <person name="Lipzen A."/>
            <person name="Riley R."/>
            <person name="Andreopoulos W."/>
            <person name="He G."/>
            <person name="Johnson J."/>
            <person name="Barry K.W."/>
            <person name="Grigoriev I.V."/>
            <person name="Nagy L."/>
            <person name="Hibbett D."/>
            <person name="Henrissat B."/>
            <person name="Matheny P.B."/>
            <person name="Labbe J."/>
            <person name="Martin F."/>
        </authorList>
    </citation>
    <scope>NUCLEOTIDE SEQUENCE</scope>
    <source>
        <strain evidence="1">HHB10654</strain>
    </source>
</reference>
<keyword evidence="2" id="KW-1185">Reference proteome</keyword>
<evidence type="ECO:0000313" key="1">
    <source>
        <dbReference type="EMBL" id="KAI0060884.1"/>
    </source>
</evidence>
<dbReference type="Proteomes" id="UP000814140">
    <property type="component" value="Unassembled WGS sequence"/>
</dbReference>
<sequence length="100" mass="11663">MAGPNLEVFKFAVYVFFPVIAFLHYGDPQWYHNNVLPYKDRLFPAEEKTARDLPTNHASVREELERIKKQKAARRAQKDRDEGRVVEEMPPPGQAARRLV</sequence>
<evidence type="ECO:0000313" key="2">
    <source>
        <dbReference type="Proteomes" id="UP000814140"/>
    </source>
</evidence>
<name>A0ACB8SWX2_9AGAM</name>
<protein>
    <submittedName>
        <fullName evidence="1">Uncharacterized protein</fullName>
    </submittedName>
</protein>